<comment type="similarity">
    <text evidence="10 12">Belongs to the fluoride channel Fluc/FEX (TC 1.A.43) family.</text>
</comment>
<feature type="transmembrane region" description="Helical" evidence="12">
    <location>
        <begin position="67"/>
        <end position="85"/>
    </location>
</feature>
<dbReference type="EMBL" id="JBHTJN010000004">
    <property type="protein sequence ID" value="MFD0965710.1"/>
    <property type="molecule type" value="Genomic_DNA"/>
</dbReference>
<keyword evidence="7 12" id="KW-0406">Ion transport</keyword>
<keyword evidence="12" id="KW-0479">Metal-binding</keyword>
<name>A0ABW3I6Z6_9PAST</name>
<comment type="catalytic activity">
    <reaction evidence="11">
        <text>fluoride(in) = fluoride(out)</text>
        <dbReference type="Rhea" id="RHEA:76159"/>
        <dbReference type="ChEBI" id="CHEBI:17051"/>
    </reaction>
    <physiologicalReaction direction="left-to-right" evidence="11">
        <dbReference type="Rhea" id="RHEA:76160"/>
    </physiologicalReaction>
</comment>
<dbReference type="Pfam" id="PF02537">
    <property type="entry name" value="CRCB"/>
    <property type="match status" value="1"/>
</dbReference>
<feature type="transmembrane region" description="Helical" evidence="12">
    <location>
        <begin position="97"/>
        <end position="125"/>
    </location>
</feature>
<dbReference type="NCBIfam" id="TIGR00494">
    <property type="entry name" value="crcB"/>
    <property type="match status" value="1"/>
</dbReference>
<evidence type="ECO:0000256" key="9">
    <source>
        <dbReference type="ARBA" id="ARBA00023303"/>
    </source>
</evidence>
<evidence type="ECO:0000256" key="6">
    <source>
        <dbReference type="ARBA" id="ARBA00023053"/>
    </source>
</evidence>
<accession>A0ABW3I6Z6</accession>
<keyword evidence="4 12" id="KW-0812">Transmembrane</keyword>
<keyword evidence="2 12" id="KW-1003">Cell membrane</keyword>
<sequence>MWQSVSLVACGAILGATARWGLNLILDPLLEFLSLGTLVANLLGCFIIGMLLAIFWQFPQISNEWRLFLMTGFLGSFTTFSSFSAEVIENFLSEKWLTVFSLISIHLVGGIFFTMFGLFFCRILLK</sequence>
<comment type="subcellular location">
    <subcellularLocation>
        <location evidence="1 12">Cell membrane</location>
        <topology evidence="1 12">Multi-pass membrane protein</topology>
    </subcellularLocation>
</comment>
<evidence type="ECO:0000256" key="1">
    <source>
        <dbReference type="ARBA" id="ARBA00004651"/>
    </source>
</evidence>
<evidence type="ECO:0000256" key="11">
    <source>
        <dbReference type="ARBA" id="ARBA00035585"/>
    </source>
</evidence>
<comment type="function">
    <text evidence="12">Fluoride-specific ion channel. Important for reducing fluoride concentration in the cell, thus reducing its toxicity.</text>
</comment>
<comment type="activity regulation">
    <text evidence="12">Na(+) is not transported, but it plays an essential structural role and its presence is essential for fluoride channel function.</text>
</comment>
<dbReference type="PANTHER" id="PTHR28259:SF1">
    <property type="entry name" value="FLUORIDE EXPORT PROTEIN 1-RELATED"/>
    <property type="match status" value="1"/>
</dbReference>
<proteinExistence type="inferred from homology"/>
<dbReference type="InterPro" id="IPR003691">
    <property type="entry name" value="FluC"/>
</dbReference>
<evidence type="ECO:0000256" key="8">
    <source>
        <dbReference type="ARBA" id="ARBA00023136"/>
    </source>
</evidence>
<evidence type="ECO:0000256" key="10">
    <source>
        <dbReference type="ARBA" id="ARBA00035120"/>
    </source>
</evidence>
<evidence type="ECO:0000256" key="7">
    <source>
        <dbReference type="ARBA" id="ARBA00023065"/>
    </source>
</evidence>
<evidence type="ECO:0000256" key="2">
    <source>
        <dbReference type="ARBA" id="ARBA00022475"/>
    </source>
</evidence>
<feature type="transmembrane region" description="Helical" evidence="12">
    <location>
        <begin position="34"/>
        <end position="55"/>
    </location>
</feature>
<feature type="binding site" evidence="12">
    <location>
        <position position="78"/>
    </location>
    <ligand>
        <name>Na(+)</name>
        <dbReference type="ChEBI" id="CHEBI:29101"/>
        <note>structural</note>
    </ligand>
</feature>
<dbReference type="PANTHER" id="PTHR28259">
    <property type="entry name" value="FLUORIDE EXPORT PROTEIN 1-RELATED"/>
    <property type="match status" value="1"/>
</dbReference>
<organism evidence="13 14">
    <name type="scientific">Seminibacterium arietis</name>
    <dbReference type="NCBI Taxonomy" id="1173502"/>
    <lineage>
        <taxon>Bacteria</taxon>
        <taxon>Pseudomonadati</taxon>
        <taxon>Pseudomonadota</taxon>
        <taxon>Gammaproteobacteria</taxon>
        <taxon>Pasteurellales</taxon>
        <taxon>Pasteurellaceae</taxon>
        <taxon>Seminibacterium</taxon>
    </lineage>
</organism>
<dbReference type="HAMAP" id="MF_00454">
    <property type="entry name" value="FluC"/>
    <property type="match status" value="1"/>
</dbReference>
<keyword evidence="14" id="KW-1185">Reference proteome</keyword>
<keyword evidence="3" id="KW-0997">Cell inner membrane</keyword>
<evidence type="ECO:0000256" key="12">
    <source>
        <dbReference type="HAMAP-Rule" id="MF_00454"/>
    </source>
</evidence>
<dbReference type="Proteomes" id="UP001596996">
    <property type="component" value="Unassembled WGS sequence"/>
</dbReference>
<evidence type="ECO:0000313" key="14">
    <source>
        <dbReference type="Proteomes" id="UP001596996"/>
    </source>
</evidence>
<evidence type="ECO:0000256" key="3">
    <source>
        <dbReference type="ARBA" id="ARBA00022519"/>
    </source>
</evidence>
<keyword evidence="6 12" id="KW-0915">Sodium</keyword>
<keyword evidence="12" id="KW-0813">Transport</keyword>
<keyword evidence="8 12" id="KW-0472">Membrane</keyword>
<keyword evidence="5 12" id="KW-1133">Transmembrane helix</keyword>
<reference evidence="14" key="1">
    <citation type="journal article" date="2019" name="Int. J. Syst. Evol. Microbiol.">
        <title>The Global Catalogue of Microorganisms (GCM) 10K type strain sequencing project: providing services to taxonomists for standard genome sequencing and annotation.</title>
        <authorList>
            <consortium name="The Broad Institute Genomics Platform"/>
            <consortium name="The Broad Institute Genome Sequencing Center for Infectious Disease"/>
            <person name="Wu L."/>
            <person name="Ma J."/>
        </authorList>
    </citation>
    <scope>NUCLEOTIDE SEQUENCE [LARGE SCALE GENOMIC DNA]</scope>
    <source>
        <strain evidence="14">CCUG 61707</strain>
    </source>
</reference>
<evidence type="ECO:0000256" key="5">
    <source>
        <dbReference type="ARBA" id="ARBA00022989"/>
    </source>
</evidence>
<evidence type="ECO:0000256" key="4">
    <source>
        <dbReference type="ARBA" id="ARBA00022692"/>
    </source>
</evidence>
<protein>
    <recommendedName>
        <fullName evidence="12">Fluoride-specific ion channel FluC</fullName>
    </recommendedName>
</protein>
<feature type="binding site" evidence="12">
    <location>
        <position position="75"/>
    </location>
    <ligand>
        <name>Na(+)</name>
        <dbReference type="ChEBI" id="CHEBI:29101"/>
        <note>structural</note>
    </ligand>
</feature>
<evidence type="ECO:0000313" key="13">
    <source>
        <dbReference type="EMBL" id="MFD0965710.1"/>
    </source>
</evidence>
<dbReference type="RefSeq" id="WP_380818790.1">
    <property type="nucleotide sequence ID" value="NZ_JBHTJN010000004.1"/>
</dbReference>
<gene>
    <name evidence="12 13" type="primary">crcB</name>
    <name evidence="12" type="synonym">fluC</name>
    <name evidence="13" type="ORF">ACFQ02_02385</name>
</gene>
<comment type="caution">
    <text evidence="13">The sequence shown here is derived from an EMBL/GenBank/DDBJ whole genome shotgun (WGS) entry which is preliminary data.</text>
</comment>
<keyword evidence="9 12" id="KW-0407">Ion channel</keyword>